<evidence type="ECO:0000313" key="2">
    <source>
        <dbReference type="Proteomes" id="UP000570361"/>
    </source>
</evidence>
<dbReference type="Proteomes" id="UP000570361">
    <property type="component" value="Unassembled WGS sequence"/>
</dbReference>
<comment type="caution">
    <text evidence="1">The sequence shown here is derived from an EMBL/GenBank/DDBJ whole genome shotgun (WGS) entry which is preliminary data.</text>
</comment>
<protein>
    <submittedName>
        <fullName evidence="1">Uncharacterized protein</fullName>
    </submittedName>
</protein>
<reference evidence="1 2" key="1">
    <citation type="submission" date="2020-08" db="EMBL/GenBank/DDBJ databases">
        <title>Genomic Encyclopedia of Type Strains, Phase III (KMG-III): the genomes of soil and plant-associated and newly described type strains.</title>
        <authorList>
            <person name="Whitman W."/>
        </authorList>
    </citation>
    <scope>NUCLEOTIDE SEQUENCE [LARGE SCALE GENOMIC DNA]</scope>
    <source>
        <strain evidence="1 2">CECT 5862</strain>
    </source>
</reference>
<accession>A0A7W5ASX9</accession>
<keyword evidence="2" id="KW-1185">Reference proteome</keyword>
<sequence length="45" mass="5190">MSDIGAAASRKRALELIELWMKEEEVRMDHEEKLEQGGTTVEDKE</sequence>
<dbReference type="RefSeq" id="WP_183595995.1">
    <property type="nucleotide sequence ID" value="NZ_JACHXK010000001.1"/>
</dbReference>
<dbReference type="EMBL" id="JACHXK010000001">
    <property type="protein sequence ID" value="MBB3108169.1"/>
    <property type="molecule type" value="Genomic_DNA"/>
</dbReference>
<proteinExistence type="predicted"/>
<gene>
    <name evidence="1" type="ORF">FHS18_000197</name>
</gene>
<dbReference type="AlphaFoldDB" id="A0A7W5ASX9"/>
<name>A0A7W5ASX9_9BACL</name>
<evidence type="ECO:0000313" key="1">
    <source>
        <dbReference type="EMBL" id="MBB3108169.1"/>
    </source>
</evidence>
<organism evidence="1 2">
    <name type="scientific">Paenibacillus phyllosphaerae</name>
    <dbReference type="NCBI Taxonomy" id="274593"/>
    <lineage>
        <taxon>Bacteria</taxon>
        <taxon>Bacillati</taxon>
        <taxon>Bacillota</taxon>
        <taxon>Bacilli</taxon>
        <taxon>Bacillales</taxon>
        <taxon>Paenibacillaceae</taxon>
        <taxon>Paenibacillus</taxon>
    </lineage>
</organism>